<dbReference type="EMBL" id="JBHSDU010000010">
    <property type="protein sequence ID" value="MFC4311810.1"/>
    <property type="molecule type" value="Genomic_DNA"/>
</dbReference>
<dbReference type="Pfam" id="PF03572">
    <property type="entry name" value="Peptidase_S41"/>
    <property type="match status" value="1"/>
</dbReference>
<keyword evidence="3" id="KW-0378">Hydrolase</keyword>
<dbReference type="Gene3D" id="3.30.750.44">
    <property type="match status" value="1"/>
</dbReference>
<feature type="chain" id="PRO_5045770391" evidence="1">
    <location>
        <begin position="26"/>
        <end position="440"/>
    </location>
</feature>
<dbReference type="InterPro" id="IPR029045">
    <property type="entry name" value="ClpP/crotonase-like_dom_sf"/>
</dbReference>
<dbReference type="PANTHER" id="PTHR11261">
    <property type="entry name" value="INTERPHOTORECEPTOR RETINOID-BINDING PROTEIN"/>
    <property type="match status" value="1"/>
</dbReference>
<dbReference type="CDD" id="cd07563">
    <property type="entry name" value="Peptidase_S41_IRBP"/>
    <property type="match status" value="1"/>
</dbReference>
<feature type="domain" description="Tail specific protease" evidence="2">
    <location>
        <begin position="120"/>
        <end position="316"/>
    </location>
</feature>
<sequence length="440" mass="48311">MSTVPLNRFSAVLAICCLICAATLAEPQPAQPQLSAAEREAALKGIVRAFEEKYVFPEMRPRIVERLQAAERSGRYKTDDPLVLAERVTEDLKEVSRDKHLSLSFDPAGYAIASSSEAEDGGEEALWQRLALREHHGLTEMKVLGGNVRYLRISRFDWLTDQTGAAYDEAMRFLRDGDAVIIDIRGNGGGAHAAVRYLVSHFMDPDVLEMTFLEGSETPAQSRTLEHLPAGRMKGKPLYVLIDLSAASAAEAFAYDVQQFKLGELVGTKTVGAANNNTLLPIAPNFILSISYGRPVHPISKTNWEGVGVTPSIQASSTQALEVAHSVALERLIEKDDVSAENRAEYAWAKVAADAKLNPVTIPPAHLQRLAARYGTMRVEYRDGTLWLTRPDREPARLLSMSVDGLFAVERVDGLRVRLTGKTMELLRVGVAKPQVVPRG</sequence>
<keyword evidence="1" id="KW-0732">Signal</keyword>
<evidence type="ECO:0000313" key="3">
    <source>
        <dbReference type="EMBL" id="MFC4311810.1"/>
    </source>
</evidence>
<reference evidence="4" key="1">
    <citation type="journal article" date="2019" name="Int. J. Syst. Evol. Microbiol.">
        <title>The Global Catalogue of Microorganisms (GCM) 10K type strain sequencing project: providing services to taxonomists for standard genome sequencing and annotation.</title>
        <authorList>
            <consortium name="The Broad Institute Genomics Platform"/>
            <consortium name="The Broad Institute Genome Sequencing Center for Infectious Disease"/>
            <person name="Wu L."/>
            <person name="Ma J."/>
        </authorList>
    </citation>
    <scope>NUCLEOTIDE SEQUENCE [LARGE SCALE GENOMIC DNA]</scope>
    <source>
        <strain evidence="4">CGMCC 1.10759</strain>
    </source>
</reference>
<organism evidence="3 4">
    <name type="scientific">Steroidobacter flavus</name>
    <dbReference type="NCBI Taxonomy" id="1842136"/>
    <lineage>
        <taxon>Bacteria</taxon>
        <taxon>Pseudomonadati</taxon>
        <taxon>Pseudomonadota</taxon>
        <taxon>Gammaproteobacteria</taxon>
        <taxon>Steroidobacterales</taxon>
        <taxon>Steroidobacteraceae</taxon>
        <taxon>Steroidobacter</taxon>
    </lineage>
</organism>
<dbReference type="Pfam" id="PF11918">
    <property type="entry name" value="Peptidase_S41_N"/>
    <property type="match status" value="1"/>
</dbReference>
<dbReference type="EC" id="3.4.-.-" evidence="3"/>
<dbReference type="RefSeq" id="WP_380600670.1">
    <property type="nucleotide sequence ID" value="NZ_JBHSDU010000010.1"/>
</dbReference>
<proteinExistence type="predicted"/>
<evidence type="ECO:0000313" key="4">
    <source>
        <dbReference type="Proteomes" id="UP001595904"/>
    </source>
</evidence>
<feature type="signal peptide" evidence="1">
    <location>
        <begin position="1"/>
        <end position="25"/>
    </location>
</feature>
<name>A0ABV8SXC2_9GAMM</name>
<gene>
    <name evidence="3" type="ORF">ACFPN2_22185</name>
</gene>
<keyword evidence="4" id="KW-1185">Reference proteome</keyword>
<dbReference type="InterPro" id="IPR005151">
    <property type="entry name" value="Tail-specific_protease"/>
</dbReference>
<dbReference type="SMART" id="SM00245">
    <property type="entry name" value="TSPc"/>
    <property type="match status" value="1"/>
</dbReference>
<dbReference type="Proteomes" id="UP001595904">
    <property type="component" value="Unassembled WGS sequence"/>
</dbReference>
<comment type="caution">
    <text evidence="3">The sequence shown here is derived from an EMBL/GenBank/DDBJ whole genome shotgun (WGS) entry which is preliminary data.</text>
</comment>
<evidence type="ECO:0000256" key="1">
    <source>
        <dbReference type="SAM" id="SignalP"/>
    </source>
</evidence>
<evidence type="ECO:0000259" key="2">
    <source>
        <dbReference type="SMART" id="SM00245"/>
    </source>
</evidence>
<accession>A0ABV8SXC2</accession>
<dbReference type="PANTHER" id="PTHR11261:SF3">
    <property type="entry name" value="RETINOL-BINDING PROTEIN 3"/>
    <property type="match status" value="1"/>
</dbReference>
<dbReference type="Gene3D" id="3.90.226.10">
    <property type="entry name" value="2-enoyl-CoA Hydratase, Chain A, domain 1"/>
    <property type="match status" value="1"/>
</dbReference>
<dbReference type="SUPFAM" id="SSF52096">
    <property type="entry name" value="ClpP/crotonase"/>
    <property type="match status" value="1"/>
</dbReference>
<dbReference type="GO" id="GO:0016787">
    <property type="term" value="F:hydrolase activity"/>
    <property type="evidence" value="ECO:0007669"/>
    <property type="project" value="UniProtKB-KW"/>
</dbReference>
<protein>
    <submittedName>
        <fullName evidence="3">S41 family peptidase</fullName>
        <ecNumber evidence="3">3.4.-.-</ecNumber>
    </submittedName>
</protein>